<proteinExistence type="predicted"/>
<sequence length="109" mass="11451">MMSTLASPATITVTVFGVAALVTLGVGIYWLFNKRARLRDIAEMRAKLDELEPSDPEYGAVRALYTSMVLDAERWGYFAGEAGSGGHASSADHGGSDHVGDAGEGGHAH</sequence>
<dbReference type="Proteomes" id="UP000228930">
    <property type="component" value="Unassembled WGS sequence"/>
</dbReference>
<evidence type="ECO:0000313" key="3">
    <source>
        <dbReference type="EMBL" id="PIT04348.1"/>
    </source>
</evidence>
<name>A0A2M6UIF6_9BRAD</name>
<feature type="transmembrane region" description="Helical" evidence="2">
    <location>
        <begin position="6"/>
        <end position="32"/>
    </location>
</feature>
<organism evidence="3 4">
    <name type="scientific">Bradyrhizobium nitroreducens</name>
    <dbReference type="NCBI Taxonomy" id="709803"/>
    <lineage>
        <taxon>Bacteria</taxon>
        <taxon>Pseudomonadati</taxon>
        <taxon>Pseudomonadota</taxon>
        <taxon>Alphaproteobacteria</taxon>
        <taxon>Hyphomicrobiales</taxon>
        <taxon>Nitrobacteraceae</taxon>
        <taxon>Bradyrhizobium</taxon>
    </lineage>
</organism>
<reference evidence="3 4" key="1">
    <citation type="submission" date="2015-06" db="EMBL/GenBank/DDBJ databases">
        <title>Comparative genome analysis of nirS-carrying Bradyrhizobium sp. strains.</title>
        <authorList>
            <person name="Ishii S."/>
            <person name="Jang J."/>
            <person name="Nishizawa T."/>
            <person name="Senoo K."/>
        </authorList>
    </citation>
    <scope>NUCLEOTIDE SEQUENCE [LARGE SCALE GENOMIC DNA]</scope>
    <source>
        <strain evidence="3 4">TSA1</strain>
    </source>
</reference>
<dbReference type="EMBL" id="LFJC01000003">
    <property type="protein sequence ID" value="PIT04348.1"/>
    <property type="molecule type" value="Genomic_DNA"/>
</dbReference>
<evidence type="ECO:0000256" key="1">
    <source>
        <dbReference type="SAM" id="MobiDB-lite"/>
    </source>
</evidence>
<feature type="region of interest" description="Disordered" evidence="1">
    <location>
        <begin position="83"/>
        <end position="109"/>
    </location>
</feature>
<accession>A0A2M6UIF6</accession>
<feature type="compositionally biased region" description="Basic and acidic residues" evidence="1">
    <location>
        <begin position="94"/>
        <end position="109"/>
    </location>
</feature>
<gene>
    <name evidence="3" type="ORF">TSA1_29015</name>
</gene>
<dbReference type="AlphaFoldDB" id="A0A2M6UIF6"/>
<keyword evidence="2" id="KW-1133">Transmembrane helix</keyword>
<comment type="caution">
    <text evidence="3">The sequence shown here is derived from an EMBL/GenBank/DDBJ whole genome shotgun (WGS) entry which is preliminary data.</text>
</comment>
<keyword evidence="2" id="KW-0472">Membrane</keyword>
<evidence type="ECO:0000313" key="4">
    <source>
        <dbReference type="Proteomes" id="UP000228930"/>
    </source>
</evidence>
<keyword evidence="4" id="KW-1185">Reference proteome</keyword>
<keyword evidence="2" id="KW-0812">Transmembrane</keyword>
<dbReference type="RefSeq" id="WP_100179464.1">
    <property type="nucleotide sequence ID" value="NZ_LFJC01000003.1"/>
</dbReference>
<protein>
    <submittedName>
        <fullName evidence="3">Uncharacterized protein</fullName>
    </submittedName>
</protein>
<evidence type="ECO:0000256" key="2">
    <source>
        <dbReference type="SAM" id="Phobius"/>
    </source>
</evidence>